<feature type="domain" description="Acyl-CoA oxidase/dehydrogenase middle" evidence="12">
    <location>
        <begin position="160"/>
        <end position="268"/>
    </location>
</feature>
<feature type="domain" description="Acyl-CoA dehydrogenase/oxidase C-terminal" evidence="11">
    <location>
        <begin position="280"/>
        <end position="443"/>
    </location>
</feature>
<feature type="domain" description="Acyl-CoA dehydrogenase/oxidase N-terminal" evidence="13">
    <location>
        <begin position="38"/>
        <end position="155"/>
    </location>
</feature>
<evidence type="ECO:0000256" key="2">
    <source>
        <dbReference type="ARBA" id="ARBA00009347"/>
    </source>
</evidence>
<accession>A0A2W5N8V7</accession>
<dbReference type="EMBL" id="QFPW01000009">
    <property type="protein sequence ID" value="PZQ48978.1"/>
    <property type="molecule type" value="Genomic_DNA"/>
</dbReference>
<evidence type="ECO:0000256" key="4">
    <source>
        <dbReference type="ARBA" id="ARBA00022827"/>
    </source>
</evidence>
<dbReference type="Proteomes" id="UP000249185">
    <property type="component" value="Unassembled WGS sequence"/>
</dbReference>
<dbReference type="SUPFAM" id="SSF47203">
    <property type="entry name" value="Acyl-CoA dehydrogenase C-terminal domain-like"/>
    <property type="match status" value="1"/>
</dbReference>
<evidence type="ECO:0000256" key="9">
    <source>
        <dbReference type="ARBA" id="ARBA00069043"/>
    </source>
</evidence>
<evidence type="ECO:0000259" key="12">
    <source>
        <dbReference type="Pfam" id="PF02770"/>
    </source>
</evidence>
<dbReference type="SUPFAM" id="SSF56645">
    <property type="entry name" value="Acyl-CoA dehydrogenase NM domain-like"/>
    <property type="match status" value="1"/>
</dbReference>
<evidence type="ECO:0000313" key="15">
    <source>
        <dbReference type="EMBL" id="PZQ48978.1"/>
    </source>
</evidence>
<evidence type="ECO:0000259" key="11">
    <source>
        <dbReference type="Pfam" id="PF00441"/>
    </source>
</evidence>
<feature type="domain" description="Acetyl-CoA dehydrogenase-like C-terminal" evidence="14">
    <location>
        <begin position="459"/>
        <end position="580"/>
    </location>
</feature>
<keyword evidence="5 10" id="KW-0560">Oxidoreductase</keyword>
<dbReference type="InterPro" id="IPR037069">
    <property type="entry name" value="AcylCoA_DH/ox_N_sf"/>
</dbReference>
<comment type="function">
    <text evidence="7">Involved in the assimilation of dimethylsulphoniopropionate (DMSP), an important compound in the fixation of carbon in marine phytoplankton, by mediating the conversion of 3-(methylthio)propanoyl-CoA (MMPA-CoA) to 3-(methylthio)acryloyl-CoA (MTA-CoA).</text>
</comment>
<evidence type="ECO:0000256" key="10">
    <source>
        <dbReference type="RuleBase" id="RU362125"/>
    </source>
</evidence>
<dbReference type="InterPro" id="IPR006091">
    <property type="entry name" value="Acyl-CoA_Oxase/DH_mid-dom"/>
</dbReference>
<comment type="cofactor">
    <cofactor evidence="1 10">
        <name>FAD</name>
        <dbReference type="ChEBI" id="CHEBI:57692"/>
    </cofactor>
</comment>
<dbReference type="InterPro" id="IPR009075">
    <property type="entry name" value="AcylCo_DH/oxidase_C"/>
</dbReference>
<proteinExistence type="inferred from homology"/>
<reference evidence="15 16" key="1">
    <citation type="submission" date="2017-08" db="EMBL/GenBank/DDBJ databases">
        <title>Infants hospitalized years apart are colonized by the same room-sourced microbial strains.</title>
        <authorList>
            <person name="Brooks B."/>
            <person name="Olm M.R."/>
            <person name="Firek B.A."/>
            <person name="Baker R."/>
            <person name="Thomas B.C."/>
            <person name="Morowitz M.J."/>
            <person name="Banfield J.F."/>
        </authorList>
    </citation>
    <scope>NUCLEOTIDE SEQUENCE [LARGE SCALE GENOMIC DNA]</scope>
    <source>
        <strain evidence="15">S2_005_002_R2_34</strain>
    </source>
</reference>
<dbReference type="InterPro" id="IPR036250">
    <property type="entry name" value="AcylCo_DH-like_C"/>
</dbReference>
<dbReference type="Gene3D" id="1.10.540.10">
    <property type="entry name" value="Acyl-CoA dehydrogenase/oxidase, N-terminal domain"/>
    <property type="match status" value="1"/>
</dbReference>
<sequence>MRYAAPLDDLAFLLHRVFDVERCPAPGYAELDPATTAAILGEAARLAEEVLAPLNRAGDLEGCRFENGVVRVPGGFRAAYDAVRAGGWTALDLDPAYGGQGMPTLLNSVTGEFFAGANMALNMYWGLTHGAYAAIHAHGTEAQKATYLPRLASGEWTGTMNLTEPQCGTDLGLLRTRAEPRPDGSHAITGQKIFISSGEHDLAENIVHLVLARIPGGPPGVKGISLFIVPKILPMPEGTLGARNALSCGEIERKMGIHGNATCVMNYDGATGFLVGEPHRGLRAMFTMMNEARLAVGVQGLAQGAAAYQAAAAYARERLQGRAVPAPANPGPPADPLIVHPDIRRALMDMRAFVEGGRALMIWDAMLIDRARAGDAGAEGLAQLLTPVLKGVLTDQGFATAVAAQQVFGGHGYVEDWPMSQYLRDARITMIYEGANGIQALDLVGRKLALDGGKPMLAFFATVKETLRGPGAGDPEFRAAFLDPLRAAAKDLEAALGVFMAAGMADPNRALAGATDFLHLMGHVCLGLMWARMAAAADGDGAFDHAKRLTARHYMTRLLPETALRRARIEAEAAPLMTMPAEAF</sequence>
<dbReference type="FunFam" id="2.40.110.10:FF:000031">
    <property type="entry name" value="Acyl-CoA dehydrogenase, putative"/>
    <property type="match status" value="1"/>
</dbReference>
<evidence type="ECO:0000259" key="13">
    <source>
        <dbReference type="Pfam" id="PF02771"/>
    </source>
</evidence>
<comment type="caution">
    <text evidence="15">The sequence shown here is derived from an EMBL/GenBank/DDBJ whole genome shotgun (WGS) entry which is preliminary data.</text>
</comment>
<evidence type="ECO:0000259" key="14">
    <source>
        <dbReference type="Pfam" id="PF12806"/>
    </source>
</evidence>
<dbReference type="EC" id="1.3.99.41" evidence="8"/>
<evidence type="ECO:0000256" key="3">
    <source>
        <dbReference type="ARBA" id="ARBA00022630"/>
    </source>
</evidence>
<dbReference type="Pfam" id="PF02771">
    <property type="entry name" value="Acyl-CoA_dh_N"/>
    <property type="match status" value="1"/>
</dbReference>
<dbReference type="Pfam" id="PF02770">
    <property type="entry name" value="Acyl-CoA_dh_M"/>
    <property type="match status" value="1"/>
</dbReference>
<comment type="similarity">
    <text evidence="2 10">Belongs to the acyl-CoA dehydrogenase family.</text>
</comment>
<dbReference type="GO" id="GO:0050660">
    <property type="term" value="F:flavin adenine dinucleotide binding"/>
    <property type="evidence" value="ECO:0007669"/>
    <property type="project" value="InterPro"/>
</dbReference>
<gene>
    <name evidence="15" type="ORF">DI556_12575</name>
</gene>
<dbReference type="InterPro" id="IPR052166">
    <property type="entry name" value="Diverse_Acyl-CoA_DH"/>
</dbReference>
<evidence type="ECO:0000256" key="8">
    <source>
        <dbReference type="ARBA" id="ARBA00066694"/>
    </source>
</evidence>
<dbReference type="Gene3D" id="2.40.110.10">
    <property type="entry name" value="Butyryl-CoA Dehydrogenase, subunit A, domain 2"/>
    <property type="match status" value="1"/>
</dbReference>
<evidence type="ECO:0000313" key="16">
    <source>
        <dbReference type="Proteomes" id="UP000249185"/>
    </source>
</evidence>
<dbReference type="InterPro" id="IPR025878">
    <property type="entry name" value="Acyl-CoA_dh-like_C_dom"/>
</dbReference>
<evidence type="ECO:0000256" key="7">
    <source>
        <dbReference type="ARBA" id="ARBA00058683"/>
    </source>
</evidence>
<comment type="catalytic activity">
    <reaction evidence="6">
        <text>3-(methylsulfanyl)propanoyl-CoA + oxidized [electron-transfer flavoprotein] + H(+) = 3-(methylsulfanyl)acryloyl-CoA + reduced [electron-transfer flavoprotein]</text>
        <dbReference type="Rhea" id="RHEA:52612"/>
        <dbReference type="Rhea" id="RHEA-COMP:10685"/>
        <dbReference type="Rhea" id="RHEA-COMP:10686"/>
        <dbReference type="ChEBI" id="CHEBI:15378"/>
        <dbReference type="ChEBI" id="CHEBI:57692"/>
        <dbReference type="ChEBI" id="CHEBI:58307"/>
        <dbReference type="ChEBI" id="CHEBI:82815"/>
        <dbReference type="ChEBI" id="CHEBI:84994"/>
        <dbReference type="EC" id="1.3.99.41"/>
    </reaction>
    <physiologicalReaction direction="left-to-right" evidence="6">
        <dbReference type="Rhea" id="RHEA:52613"/>
    </physiologicalReaction>
</comment>
<evidence type="ECO:0000256" key="1">
    <source>
        <dbReference type="ARBA" id="ARBA00001974"/>
    </source>
</evidence>
<dbReference type="Gene3D" id="1.20.140.10">
    <property type="entry name" value="Butyryl-CoA Dehydrogenase, subunit A, domain 3"/>
    <property type="match status" value="1"/>
</dbReference>
<dbReference type="PANTHER" id="PTHR42803">
    <property type="entry name" value="ACYL-COA DEHYDROGENASE"/>
    <property type="match status" value="1"/>
</dbReference>
<evidence type="ECO:0000256" key="5">
    <source>
        <dbReference type="ARBA" id="ARBA00023002"/>
    </source>
</evidence>
<dbReference type="InterPro" id="IPR046373">
    <property type="entry name" value="Acyl-CoA_Oxase/DH_mid-dom_sf"/>
</dbReference>
<dbReference type="GO" id="GO:0016627">
    <property type="term" value="F:oxidoreductase activity, acting on the CH-CH group of donors"/>
    <property type="evidence" value="ECO:0007669"/>
    <property type="project" value="InterPro"/>
</dbReference>
<dbReference type="Pfam" id="PF12806">
    <property type="entry name" value="Acyl-CoA_dh_C"/>
    <property type="match status" value="1"/>
</dbReference>
<dbReference type="Pfam" id="PF00441">
    <property type="entry name" value="Acyl-CoA_dh_1"/>
    <property type="match status" value="1"/>
</dbReference>
<protein>
    <recommendedName>
        <fullName evidence="9">3-methylmercaptopropionyl-CoA dehydrogenase</fullName>
        <ecNumber evidence="8">1.3.99.41</ecNumber>
    </recommendedName>
</protein>
<dbReference type="InterPro" id="IPR009100">
    <property type="entry name" value="AcylCoA_DH/oxidase_NM_dom_sf"/>
</dbReference>
<name>A0A2W5N8V7_RHOSU</name>
<organism evidence="15 16">
    <name type="scientific">Rhodovulum sulfidophilum</name>
    <name type="common">Rhodobacter sulfidophilus</name>
    <dbReference type="NCBI Taxonomy" id="35806"/>
    <lineage>
        <taxon>Bacteria</taxon>
        <taxon>Pseudomonadati</taxon>
        <taxon>Pseudomonadota</taxon>
        <taxon>Alphaproteobacteria</taxon>
        <taxon>Rhodobacterales</taxon>
        <taxon>Paracoccaceae</taxon>
        <taxon>Rhodovulum</taxon>
    </lineage>
</organism>
<evidence type="ECO:0000256" key="6">
    <source>
        <dbReference type="ARBA" id="ARBA00051388"/>
    </source>
</evidence>
<keyword evidence="3 10" id="KW-0285">Flavoprotein</keyword>
<dbReference type="PANTHER" id="PTHR42803:SF1">
    <property type="entry name" value="BROAD-SPECIFICITY LINEAR ACYL-COA DEHYDROGENASE FADE5"/>
    <property type="match status" value="1"/>
</dbReference>
<dbReference type="AlphaFoldDB" id="A0A2W5N8V7"/>
<dbReference type="InterPro" id="IPR013786">
    <property type="entry name" value="AcylCoA_DH/ox_N"/>
</dbReference>
<keyword evidence="4 10" id="KW-0274">FAD</keyword>